<evidence type="ECO:0000313" key="2">
    <source>
        <dbReference type="Proteomes" id="UP000001064"/>
    </source>
</evidence>
<accession>F1A1T1</accession>
<dbReference type="KEGG" id="dpp:DICPUDRAFT_84171"/>
<dbReference type="InParanoid" id="F1A1T1"/>
<dbReference type="GeneID" id="10504936"/>
<dbReference type="Proteomes" id="UP000001064">
    <property type="component" value="Unassembled WGS sequence"/>
</dbReference>
<dbReference type="VEuPathDB" id="AmoebaDB:DICPUDRAFT_84171"/>
<dbReference type="EMBL" id="GL871385">
    <property type="protein sequence ID" value="EGC29854.1"/>
    <property type="molecule type" value="Genomic_DNA"/>
</dbReference>
<protein>
    <submittedName>
        <fullName evidence="1">Uncharacterized protein</fullName>
    </submittedName>
</protein>
<name>F1A1T1_DICPU</name>
<keyword evidence="2" id="KW-1185">Reference proteome</keyword>
<proteinExistence type="predicted"/>
<dbReference type="RefSeq" id="XP_003293628.1">
    <property type="nucleotide sequence ID" value="XM_003293580.1"/>
</dbReference>
<organism evidence="1 2">
    <name type="scientific">Dictyostelium purpureum</name>
    <name type="common">Slime mold</name>
    <dbReference type="NCBI Taxonomy" id="5786"/>
    <lineage>
        <taxon>Eukaryota</taxon>
        <taxon>Amoebozoa</taxon>
        <taxon>Evosea</taxon>
        <taxon>Eumycetozoa</taxon>
        <taxon>Dictyostelia</taxon>
        <taxon>Dictyosteliales</taxon>
        <taxon>Dictyosteliaceae</taxon>
        <taxon>Dictyostelium</taxon>
    </lineage>
</organism>
<reference evidence="2" key="1">
    <citation type="journal article" date="2011" name="Genome Biol.">
        <title>Comparative genomics of the social amoebae Dictyostelium discoideum and Dictyostelium purpureum.</title>
        <authorList>
            <consortium name="US DOE Joint Genome Institute (JGI-PGF)"/>
            <person name="Sucgang R."/>
            <person name="Kuo A."/>
            <person name="Tian X."/>
            <person name="Salerno W."/>
            <person name="Parikh A."/>
            <person name="Feasley C.L."/>
            <person name="Dalin E."/>
            <person name="Tu H."/>
            <person name="Huang E."/>
            <person name="Barry K."/>
            <person name="Lindquist E."/>
            <person name="Shapiro H."/>
            <person name="Bruce D."/>
            <person name="Schmutz J."/>
            <person name="Salamov A."/>
            <person name="Fey P."/>
            <person name="Gaudet P."/>
            <person name="Anjard C."/>
            <person name="Babu M.M."/>
            <person name="Basu S."/>
            <person name="Bushmanova Y."/>
            <person name="van der Wel H."/>
            <person name="Katoh-Kurasawa M."/>
            <person name="Dinh C."/>
            <person name="Coutinho P.M."/>
            <person name="Saito T."/>
            <person name="Elias M."/>
            <person name="Schaap P."/>
            <person name="Kay R.R."/>
            <person name="Henrissat B."/>
            <person name="Eichinger L."/>
            <person name="Rivero F."/>
            <person name="Putnam N.H."/>
            <person name="West C.M."/>
            <person name="Loomis W.F."/>
            <person name="Chisholm R.L."/>
            <person name="Shaulsky G."/>
            <person name="Strassmann J.E."/>
            <person name="Queller D.C."/>
            <person name="Kuspa A."/>
            <person name="Grigoriev I.V."/>
        </authorList>
    </citation>
    <scope>NUCLEOTIDE SEQUENCE [LARGE SCALE GENOMIC DNA]</scope>
    <source>
        <strain evidence="2">QSDP1</strain>
    </source>
</reference>
<gene>
    <name evidence="1" type="ORF">DICPUDRAFT_84171</name>
</gene>
<evidence type="ECO:0000313" key="1">
    <source>
        <dbReference type="EMBL" id="EGC29854.1"/>
    </source>
</evidence>
<sequence length="198" mass="22657">MEAIMLLLQKRRTCQEQLSRSRKPTSFAMGVRIGKYYLSALIDTGCNVNLLNNKYCDGLRSIVKDIRVRYPIGDVYREDFAKKSVEATVQFKILYGKMSTEMKFYAINMEHDMVNSRMLMSMKTLGITVMKGAVVNNKTSDQVEKTDKVVSEVASSKVVPKVVDELNKDKLDAKIKEYTDWVNNSFKDFYNLGIFTNA</sequence>
<dbReference type="AlphaFoldDB" id="F1A1T1"/>